<dbReference type="InterPro" id="IPR001647">
    <property type="entry name" value="HTH_TetR"/>
</dbReference>
<dbReference type="OrthoDB" id="9811084at2"/>
<dbReference type="Proteomes" id="UP000075391">
    <property type="component" value="Unassembled WGS sequence"/>
</dbReference>
<keyword evidence="2 4" id="KW-0238">DNA-binding</keyword>
<dbReference type="RefSeq" id="WP_063244383.1">
    <property type="nucleotide sequence ID" value="NZ_LUKF01000017.1"/>
</dbReference>
<dbReference type="InterPro" id="IPR009057">
    <property type="entry name" value="Homeodomain-like_sf"/>
</dbReference>
<dbReference type="AlphaFoldDB" id="A0A150WD50"/>
<dbReference type="Gene3D" id="1.10.357.10">
    <property type="entry name" value="Tetracycline Repressor, domain 2"/>
    <property type="match status" value="1"/>
</dbReference>
<dbReference type="PANTHER" id="PTHR47506">
    <property type="entry name" value="TRANSCRIPTIONAL REGULATORY PROTEIN"/>
    <property type="match status" value="1"/>
</dbReference>
<evidence type="ECO:0000256" key="2">
    <source>
        <dbReference type="ARBA" id="ARBA00023125"/>
    </source>
</evidence>
<protein>
    <submittedName>
        <fullName evidence="6">Transcriptional regulator</fullName>
    </submittedName>
</protein>
<proteinExistence type="predicted"/>
<comment type="caution">
    <text evidence="6">The sequence shown here is derived from an EMBL/GenBank/DDBJ whole genome shotgun (WGS) entry which is preliminary data.</text>
</comment>
<dbReference type="Pfam" id="PF00440">
    <property type="entry name" value="TetR_N"/>
    <property type="match status" value="1"/>
</dbReference>
<evidence type="ECO:0000313" key="7">
    <source>
        <dbReference type="Proteomes" id="UP000075391"/>
    </source>
</evidence>
<dbReference type="SUPFAM" id="SSF46689">
    <property type="entry name" value="Homeodomain-like"/>
    <property type="match status" value="1"/>
</dbReference>
<name>A0A150WD50_BDEBC</name>
<dbReference type="PRINTS" id="PR00455">
    <property type="entry name" value="HTHTETR"/>
</dbReference>
<evidence type="ECO:0000256" key="4">
    <source>
        <dbReference type="PROSITE-ProRule" id="PRU00335"/>
    </source>
</evidence>
<dbReference type="PANTHER" id="PTHR47506:SF1">
    <property type="entry name" value="HTH-TYPE TRANSCRIPTIONAL REGULATOR YJDC"/>
    <property type="match status" value="1"/>
</dbReference>
<evidence type="ECO:0000259" key="5">
    <source>
        <dbReference type="PROSITE" id="PS50977"/>
    </source>
</evidence>
<dbReference type="GO" id="GO:0003677">
    <property type="term" value="F:DNA binding"/>
    <property type="evidence" value="ECO:0007669"/>
    <property type="project" value="UniProtKB-UniRule"/>
</dbReference>
<sequence length="189" mass="21905">MPFEKTTREHIVESADVLFYQRGFEHTSFADIANKVKISRGNFYHHFKTKDEILEAVIELRLHRTQEMLNMWEADGQTPAERISKFFHMLIMNQAKIKLYGCPVGTLCTELAKMNHASKAHANKLMSLFRTWLSKQFAAAGCKKESDELAMHILARSQGIATLANTFHDEKFIKNEVRQMEEWLQSKIS</sequence>
<feature type="DNA-binding region" description="H-T-H motif" evidence="4">
    <location>
        <begin position="28"/>
        <end position="47"/>
    </location>
</feature>
<evidence type="ECO:0000256" key="1">
    <source>
        <dbReference type="ARBA" id="ARBA00023015"/>
    </source>
</evidence>
<evidence type="ECO:0000313" key="6">
    <source>
        <dbReference type="EMBL" id="KYG61004.1"/>
    </source>
</evidence>
<dbReference type="SUPFAM" id="SSF48498">
    <property type="entry name" value="Tetracyclin repressor-like, C-terminal domain"/>
    <property type="match status" value="1"/>
</dbReference>
<keyword evidence="1" id="KW-0805">Transcription regulation</keyword>
<accession>A0A150WD50</accession>
<reference evidence="6 7" key="1">
    <citation type="submission" date="2016-03" db="EMBL/GenBank/DDBJ databases">
        <authorList>
            <person name="Ploux O."/>
        </authorList>
    </citation>
    <scope>NUCLEOTIDE SEQUENCE [LARGE SCALE GENOMIC DNA]</scope>
    <source>
        <strain evidence="6 7">BER2</strain>
    </source>
</reference>
<dbReference type="PROSITE" id="PS50977">
    <property type="entry name" value="HTH_TETR_2"/>
    <property type="match status" value="1"/>
</dbReference>
<evidence type="ECO:0000256" key="3">
    <source>
        <dbReference type="ARBA" id="ARBA00023163"/>
    </source>
</evidence>
<dbReference type="InterPro" id="IPR054156">
    <property type="entry name" value="YxaF_TetR_C"/>
</dbReference>
<organism evidence="6 7">
    <name type="scientific">Bdellovibrio bacteriovorus</name>
    <dbReference type="NCBI Taxonomy" id="959"/>
    <lineage>
        <taxon>Bacteria</taxon>
        <taxon>Pseudomonadati</taxon>
        <taxon>Bdellovibrionota</taxon>
        <taxon>Bdellovibrionia</taxon>
        <taxon>Bdellovibrionales</taxon>
        <taxon>Pseudobdellovibrionaceae</taxon>
        <taxon>Bdellovibrio</taxon>
    </lineage>
</organism>
<dbReference type="InterPro" id="IPR036271">
    <property type="entry name" value="Tet_transcr_reg_TetR-rel_C_sf"/>
</dbReference>
<gene>
    <name evidence="6" type="ORF">AZI85_08565</name>
</gene>
<keyword evidence="3" id="KW-0804">Transcription</keyword>
<dbReference type="EMBL" id="LUKF01000017">
    <property type="protein sequence ID" value="KYG61004.1"/>
    <property type="molecule type" value="Genomic_DNA"/>
</dbReference>
<dbReference type="Pfam" id="PF21993">
    <property type="entry name" value="TetR_C_13_2"/>
    <property type="match status" value="1"/>
</dbReference>
<feature type="domain" description="HTH tetR-type" evidence="5">
    <location>
        <begin position="5"/>
        <end position="65"/>
    </location>
</feature>